<evidence type="ECO:0000313" key="1">
    <source>
        <dbReference type="EMBL" id="BAB07036.1"/>
    </source>
</evidence>
<keyword evidence="2" id="KW-1185">Reference proteome</keyword>
<dbReference type="EMBL" id="BA000004">
    <property type="protein sequence ID" value="BAB07036.1"/>
    <property type="molecule type" value="Genomic_DNA"/>
</dbReference>
<name>Q9K7P4_HALH5</name>
<dbReference type="KEGG" id="bha:BH3317"/>
<sequence>MKRVELIEALKTTLEEKELPALAYQYVIWNEARGYQTQSFSWFQANIELLCSLEAIDQESAVHKACQSFTHIGAMANVIRDQEEFQDFCTFMNVIPFA</sequence>
<evidence type="ECO:0000313" key="2">
    <source>
        <dbReference type="Proteomes" id="UP000001258"/>
    </source>
</evidence>
<protein>
    <submittedName>
        <fullName evidence="1">BH3317 protein</fullName>
    </submittedName>
</protein>
<organism evidence="1 2">
    <name type="scientific">Halalkalibacterium halodurans (strain ATCC BAA-125 / DSM 18197 / FERM 7344 / JCM 9153 / C-125)</name>
    <name type="common">Bacillus halodurans</name>
    <dbReference type="NCBI Taxonomy" id="272558"/>
    <lineage>
        <taxon>Bacteria</taxon>
        <taxon>Bacillati</taxon>
        <taxon>Bacillota</taxon>
        <taxon>Bacilli</taxon>
        <taxon>Bacillales</taxon>
        <taxon>Bacillaceae</taxon>
        <taxon>Halalkalibacterium (ex Joshi et al. 2022)</taxon>
    </lineage>
</organism>
<gene>
    <name evidence="1" type="ordered locus">BH3317</name>
</gene>
<reference evidence="1 2" key="1">
    <citation type="journal article" date="2000" name="Nucleic Acids Res.">
        <title>Complete genome sequence of the alkaliphilic bacterium Bacillus halodurans and genomic sequence comparison with Bacillus subtilis.</title>
        <authorList>
            <person name="Takami H."/>
            <person name="Nakasone K."/>
            <person name="Takaki Y."/>
            <person name="Maeno G."/>
            <person name="Sasaki R."/>
            <person name="Masui N."/>
            <person name="Fuji F."/>
            <person name="Hirama C."/>
            <person name="Nakamura Y."/>
            <person name="Ogasawara N."/>
            <person name="Kuhara S."/>
            <person name="Horikoshi K."/>
        </authorList>
    </citation>
    <scope>NUCLEOTIDE SEQUENCE [LARGE SCALE GENOMIC DNA]</scope>
    <source>
        <strain evidence="2">ATCC BAA-125 / DSM 18197 / FERM 7344 / JCM 9153 / C-125</strain>
    </source>
</reference>
<proteinExistence type="predicted"/>
<dbReference type="Proteomes" id="UP000001258">
    <property type="component" value="Chromosome"/>
</dbReference>
<dbReference type="HOGENOM" id="CLU_2340952_0_0_9"/>
<dbReference type="STRING" id="272558.gene:10729229"/>
<dbReference type="AlphaFoldDB" id="Q9K7P4"/>
<accession>Q9K7P4</accession>
<dbReference type="PIR" id="E84064">
    <property type="entry name" value="E84064"/>
</dbReference>